<dbReference type="Pfam" id="PF00328">
    <property type="entry name" value="His_Phos_2"/>
    <property type="match status" value="2"/>
</dbReference>
<evidence type="ECO:0000256" key="3">
    <source>
        <dbReference type="ARBA" id="ARBA00036311"/>
    </source>
</evidence>
<reference evidence="6" key="1">
    <citation type="journal article" date="2013" name="Nature">
        <title>Insights into bilaterian evolution from three spiralian genomes.</title>
        <authorList>
            <person name="Simakov O."/>
            <person name="Marletaz F."/>
            <person name="Cho S.J."/>
            <person name="Edsinger-Gonzales E."/>
            <person name="Havlak P."/>
            <person name="Hellsten U."/>
            <person name="Kuo D.H."/>
            <person name="Larsson T."/>
            <person name="Lv J."/>
            <person name="Arendt D."/>
            <person name="Savage R."/>
            <person name="Osoegawa K."/>
            <person name="de Jong P."/>
            <person name="Grimwood J."/>
            <person name="Chapman J.A."/>
            <person name="Shapiro H."/>
            <person name="Aerts A."/>
            <person name="Otillar R.P."/>
            <person name="Terry A.Y."/>
            <person name="Boore J.L."/>
            <person name="Grigoriev I.V."/>
            <person name="Lindberg D.R."/>
            <person name="Seaver E.C."/>
            <person name="Weisblat D.A."/>
            <person name="Putnam N.H."/>
            <person name="Rokhsar D.S."/>
        </authorList>
    </citation>
    <scope>NUCLEOTIDE SEQUENCE</scope>
    <source>
        <strain evidence="6">I ESC-2004</strain>
    </source>
</reference>
<dbReference type="CDD" id="cd07061">
    <property type="entry name" value="HP_HAP_like"/>
    <property type="match status" value="1"/>
</dbReference>
<dbReference type="GO" id="GO:0016791">
    <property type="term" value="F:phosphatase activity"/>
    <property type="evidence" value="ECO:0007669"/>
    <property type="project" value="TreeGrafter"/>
</dbReference>
<evidence type="ECO:0000256" key="5">
    <source>
        <dbReference type="ARBA" id="ARBA00041499"/>
    </source>
</evidence>
<gene>
    <name evidence="6" type="ORF">CAPTEDRAFT_91263</name>
</gene>
<name>R7UIM8_CAPTE</name>
<accession>R7UIM8</accession>
<dbReference type="InterPro" id="IPR000560">
    <property type="entry name" value="His_Pase_clade-2"/>
</dbReference>
<protein>
    <recommendedName>
        <fullName evidence="4">2-phosphoxylose phosphatase 1</fullName>
    </recommendedName>
    <alternativeName>
        <fullName evidence="5">Acid phosphatase-like protein 2</fullName>
    </alternativeName>
</protein>
<proteinExistence type="inferred from homology"/>
<dbReference type="GO" id="GO:0006024">
    <property type="term" value="P:glycosaminoglycan biosynthetic process"/>
    <property type="evidence" value="ECO:0007669"/>
    <property type="project" value="TreeGrafter"/>
</dbReference>
<dbReference type="InterPro" id="IPR050645">
    <property type="entry name" value="Histidine_acid_phosphatase"/>
</dbReference>
<dbReference type="HOGENOM" id="CLU_033855_1_0_1"/>
<evidence type="ECO:0000256" key="1">
    <source>
        <dbReference type="ARBA" id="ARBA00005375"/>
    </source>
</evidence>
<dbReference type="InterPro" id="IPR033379">
    <property type="entry name" value="Acid_Pase_AS"/>
</dbReference>
<dbReference type="InterPro" id="IPR029033">
    <property type="entry name" value="His_PPase_superfam"/>
</dbReference>
<dbReference type="OrthoDB" id="10262962at2759"/>
<dbReference type="PROSITE" id="PS00778">
    <property type="entry name" value="HIS_ACID_PHOSPHAT_2"/>
    <property type="match status" value="1"/>
</dbReference>
<comment type="catalytic activity">
    <reaction evidence="3">
        <text>3-O-[beta-D-GlcA-(1-&gt;3)-beta-D-Gal-(1-&gt;3)-beta-D-Gal-(1-&gt;4)-beta-D-2-O-P-Xyl]-L-seryl-[protein] + H2O = 3-O-(beta-D-GlcA-(1-&gt;3)-beta-D-Gal-(1-&gt;3)-beta-D-Gal-(1-&gt;4)-beta-D-Xyl)-L-seryl-[protein] + phosphate</text>
        <dbReference type="Rhea" id="RHEA:56512"/>
        <dbReference type="Rhea" id="RHEA-COMP:12573"/>
        <dbReference type="Rhea" id="RHEA-COMP:14559"/>
        <dbReference type="ChEBI" id="CHEBI:15377"/>
        <dbReference type="ChEBI" id="CHEBI:43474"/>
        <dbReference type="ChEBI" id="CHEBI:132093"/>
        <dbReference type="ChEBI" id="CHEBI:140495"/>
    </reaction>
</comment>
<evidence type="ECO:0000313" key="6">
    <source>
        <dbReference type="EMBL" id="ELU03648.1"/>
    </source>
</evidence>
<dbReference type="PANTHER" id="PTHR11567:SF110">
    <property type="entry name" value="2-PHOSPHOXYLOSE PHOSPHATASE 1"/>
    <property type="match status" value="1"/>
</dbReference>
<dbReference type="GO" id="GO:0005794">
    <property type="term" value="C:Golgi apparatus"/>
    <property type="evidence" value="ECO:0007669"/>
    <property type="project" value="TreeGrafter"/>
</dbReference>
<evidence type="ECO:0000256" key="2">
    <source>
        <dbReference type="ARBA" id="ARBA00022801"/>
    </source>
</evidence>
<sequence length="407" mass="46246">LRLLSVHTVIRHGDRNNLHGLPNYDNPKLTCRISDSLRMTFPVLGDYQNIMKDNLRKGGRLPDQTFHGYDIYPDREFCSPGWLTPEGAVQHILHGQLFKQKYLLKHKLLNMQDFEDSLFVRTTDYPRTFQSAMALLFGFLSKFEIEKLKIEKADNNTMCSKDTGHPCTCPMVVPFIDTMSATYKSLRPELRQSSIGKDLYSHLAQVLDVGDDALPPPSHIMDNSMVHMCHNLLLPTGPNGQCMKSWAITNAYNLLAQNGKEQLQEFNRIARLKFQPLMHEIAERMLMQVMGKSPIKFALYSGHDTTIEPLAAALNFSGGIWSPYASRIVFELYAPQEESVDSSAHSIRVLYNGKVVTKDIPFCKDKMHDSFLGLCPLDAFIKFVRKDNLADLGETDYNQACSKMMDT</sequence>
<evidence type="ECO:0000256" key="4">
    <source>
        <dbReference type="ARBA" id="ARBA00040357"/>
    </source>
</evidence>
<dbReference type="SUPFAM" id="SSF53254">
    <property type="entry name" value="Phosphoglycerate mutase-like"/>
    <property type="match status" value="1"/>
</dbReference>
<feature type="non-terminal residue" evidence="6">
    <location>
        <position position="1"/>
    </location>
</feature>
<dbReference type="EMBL" id="KB303020">
    <property type="protein sequence ID" value="ELU03648.1"/>
    <property type="molecule type" value="Genomic_DNA"/>
</dbReference>
<dbReference type="GO" id="GO:0050650">
    <property type="term" value="P:chondroitin sulfate proteoglycan biosynthetic process"/>
    <property type="evidence" value="ECO:0007669"/>
    <property type="project" value="TreeGrafter"/>
</dbReference>
<comment type="similarity">
    <text evidence="1">Belongs to the histidine acid phosphatase family.</text>
</comment>
<keyword evidence="2" id="KW-0378">Hydrolase</keyword>
<dbReference type="AlphaFoldDB" id="R7UIM8"/>
<dbReference type="PANTHER" id="PTHR11567">
    <property type="entry name" value="ACID PHOSPHATASE-RELATED"/>
    <property type="match status" value="1"/>
</dbReference>
<dbReference type="OMA" id="YASHIVF"/>
<dbReference type="Gene3D" id="3.40.50.1240">
    <property type="entry name" value="Phosphoglycerate mutase-like"/>
    <property type="match status" value="1"/>
</dbReference>
<organism evidence="6">
    <name type="scientific">Capitella teleta</name>
    <name type="common">Polychaete worm</name>
    <dbReference type="NCBI Taxonomy" id="283909"/>
    <lineage>
        <taxon>Eukaryota</taxon>
        <taxon>Metazoa</taxon>
        <taxon>Spiralia</taxon>
        <taxon>Lophotrochozoa</taxon>
        <taxon>Annelida</taxon>
        <taxon>Polychaeta</taxon>
        <taxon>Sedentaria</taxon>
        <taxon>Scolecida</taxon>
        <taxon>Capitellidae</taxon>
        <taxon>Capitella</taxon>
    </lineage>
</organism>